<dbReference type="GO" id="GO:0043138">
    <property type="term" value="F:3'-5' DNA helicase activity"/>
    <property type="evidence" value="ECO:0007669"/>
    <property type="project" value="TreeGrafter"/>
</dbReference>
<name>A0A0P4RB30_9ACTN</name>
<proteinExistence type="predicted"/>
<dbReference type="PROSITE" id="PS51198">
    <property type="entry name" value="UVRD_HELICASE_ATP_BIND"/>
    <property type="match status" value="1"/>
</dbReference>
<evidence type="ECO:0000313" key="7">
    <source>
        <dbReference type="EMBL" id="GAO10289.1"/>
    </source>
</evidence>
<dbReference type="InterPro" id="IPR014016">
    <property type="entry name" value="UvrD-like_ATP-bd"/>
</dbReference>
<evidence type="ECO:0000256" key="5">
    <source>
        <dbReference type="PROSITE-ProRule" id="PRU00560"/>
    </source>
</evidence>
<dbReference type="InterPro" id="IPR000212">
    <property type="entry name" value="DNA_helicase_UvrD/REP"/>
</dbReference>
<dbReference type="GO" id="GO:0016787">
    <property type="term" value="F:hydrolase activity"/>
    <property type="evidence" value="ECO:0007669"/>
    <property type="project" value="UniProtKB-UniRule"/>
</dbReference>
<gene>
    <name evidence="7" type="ORF">TPA0598_07_00130</name>
</gene>
<dbReference type="OrthoDB" id="9787585at2"/>
<accession>A0A0P4RB30</accession>
<dbReference type="InterPro" id="IPR027417">
    <property type="entry name" value="P-loop_NTPase"/>
</dbReference>
<organism evidence="7 8">
    <name type="scientific">Streptomyces lydicamycinicus</name>
    <dbReference type="NCBI Taxonomy" id="1546107"/>
    <lineage>
        <taxon>Bacteria</taxon>
        <taxon>Bacillati</taxon>
        <taxon>Actinomycetota</taxon>
        <taxon>Actinomycetes</taxon>
        <taxon>Kitasatosporales</taxon>
        <taxon>Streptomycetaceae</taxon>
        <taxon>Streptomyces</taxon>
    </lineage>
</organism>
<evidence type="ECO:0000259" key="6">
    <source>
        <dbReference type="PROSITE" id="PS51198"/>
    </source>
</evidence>
<reference evidence="7 8" key="2">
    <citation type="journal article" date="2015" name="Stand. Genomic Sci.">
        <title>Draft genome sequence of marine-derived Streptomyces sp. TP-A0598, a producer of anti-MRSA antibiotic lydicamycins.</title>
        <authorList>
            <person name="Komaki H."/>
            <person name="Ichikawa N."/>
            <person name="Hosoyama A."/>
            <person name="Fujita N."/>
            <person name="Igarashi Y."/>
        </authorList>
    </citation>
    <scope>NUCLEOTIDE SEQUENCE [LARGE SCALE GENOMIC DNA]</scope>
    <source>
        <strain evidence="7 8">NBRC 110027</strain>
    </source>
</reference>
<evidence type="ECO:0000256" key="1">
    <source>
        <dbReference type="ARBA" id="ARBA00022741"/>
    </source>
</evidence>
<keyword evidence="2 5" id="KW-0378">Hydrolase</keyword>
<feature type="domain" description="UvrD-like helicase ATP-binding" evidence="6">
    <location>
        <begin position="195"/>
        <end position="596"/>
    </location>
</feature>
<dbReference type="PANTHER" id="PTHR11070">
    <property type="entry name" value="UVRD / RECB / PCRA DNA HELICASE FAMILY MEMBER"/>
    <property type="match status" value="1"/>
</dbReference>
<dbReference type="GO" id="GO:0005829">
    <property type="term" value="C:cytosol"/>
    <property type="evidence" value="ECO:0007669"/>
    <property type="project" value="TreeGrafter"/>
</dbReference>
<keyword evidence="4 5" id="KW-0067">ATP-binding</keyword>
<feature type="binding site" evidence="5">
    <location>
        <begin position="216"/>
        <end position="223"/>
    </location>
    <ligand>
        <name>ATP</name>
        <dbReference type="ChEBI" id="CHEBI:30616"/>
    </ligand>
</feature>
<dbReference type="Proteomes" id="UP000048965">
    <property type="component" value="Unassembled WGS sequence"/>
</dbReference>
<keyword evidence="1 5" id="KW-0547">Nucleotide-binding</keyword>
<comment type="caution">
    <text evidence="7">The sequence shown here is derived from an EMBL/GenBank/DDBJ whole genome shotgun (WGS) entry which is preliminary data.</text>
</comment>
<evidence type="ECO:0000256" key="4">
    <source>
        <dbReference type="ARBA" id="ARBA00022840"/>
    </source>
</evidence>
<dbReference type="PANTHER" id="PTHR11070:SF45">
    <property type="entry name" value="DNA 3'-5' HELICASE"/>
    <property type="match status" value="1"/>
</dbReference>
<dbReference type="AlphaFoldDB" id="A0A0P4RB30"/>
<evidence type="ECO:0000256" key="3">
    <source>
        <dbReference type="ARBA" id="ARBA00022806"/>
    </source>
</evidence>
<reference evidence="8" key="1">
    <citation type="submission" date="2014-09" db="EMBL/GenBank/DDBJ databases">
        <title>Whole genome shotgun sequence of Streptomyces sp. NBRC 110027.</title>
        <authorList>
            <person name="Komaki H."/>
            <person name="Ichikawa N."/>
            <person name="Katano-Makiyama Y."/>
            <person name="Hosoyama A."/>
            <person name="Hashimoto M."/>
            <person name="Uohara A."/>
            <person name="Kitahashi Y."/>
            <person name="Ohji S."/>
            <person name="Kimura A."/>
            <person name="Yamazoe A."/>
            <person name="Igarashi Y."/>
            <person name="Fujita N."/>
        </authorList>
    </citation>
    <scope>NUCLEOTIDE SEQUENCE [LARGE SCALE GENOMIC DNA]</scope>
    <source>
        <strain evidence="8">NBRC 110027</strain>
    </source>
</reference>
<dbReference type="RefSeq" id="WP_042157708.1">
    <property type="nucleotide sequence ID" value="NZ_BBNO01000007.1"/>
</dbReference>
<dbReference type="NCBIfam" id="NF041254">
    <property type="entry name" value="motor_HelR"/>
    <property type="match status" value="1"/>
</dbReference>
<evidence type="ECO:0000256" key="2">
    <source>
        <dbReference type="ARBA" id="ARBA00022801"/>
    </source>
</evidence>
<keyword evidence="3 5" id="KW-0347">Helicase</keyword>
<dbReference type="GO" id="GO:0003677">
    <property type="term" value="F:DNA binding"/>
    <property type="evidence" value="ECO:0007669"/>
    <property type="project" value="InterPro"/>
</dbReference>
<sequence length="716" mass="78510">MSPLTTSVFDLPDRLSLKADPALIGGDEQHFAALAESLEQSIAELSDRLDAERRAPGGVGRQAMDRDAEIHRLTARLRALRRFGLDLCLGHMVSADDPEPVYVGRLGLTDSAGRRLLLDWRSPAAEPFFGATHANPMGLASRRRYRWTRGRISDYWDEVFTSDGFAGHAALDDQSAFIASLGGNRSARMRDVLGTLQADQDAIIRAGSRGALVVDGGPGTGKTVVALHRSAYLLYSDPRLGHRRGGVLFVGPHRPYLAYVADVLPSLGEEGVQTCTLRDLVAEGATAAIEADPEVARLKSSAKLVQAIEAAVRLYEEPPAEGMTVTTDWADIWLSADDWAEAFDAPEPGTPHNEAREQIWEELLTILRDKYDGDVSPDVFRRSLLRDEELVTALHRAWPLLEAADLVGDLWSVPAYLRMCAPWLSPDEVRKLQRKDAPHAWTVSDLPLLDAARQRLGDPETARRQRRHKAAVAAERERMADVIDNVLAADDDGEGAVTMLRGQDLRDTLVDESALPGVKPDLLAGPFAHIVVDEAQELTDAEWQMLLLRCPSRSFTIVGDRAQARHGFTESWQERLERVGLDRVGLASLSINYRTPEEVMTEAEPVIRAVLPDANVPSSIRRSGIPVVHGSTSDLDSILDTWLAVQSDGTACVIGDPTVRTTSRVRSLTPELSKGLEFDLVVLIDPEEFGQGIEGTVDRYVAMTRATQRLVILTSG</sequence>
<dbReference type="GO" id="GO:0005524">
    <property type="term" value="F:ATP binding"/>
    <property type="evidence" value="ECO:0007669"/>
    <property type="project" value="UniProtKB-UniRule"/>
</dbReference>
<dbReference type="SUPFAM" id="SSF52540">
    <property type="entry name" value="P-loop containing nucleoside triphosphate hydrolases"/>
    <property type="match status" value="1"/>
</dbReference>
<keyword evidence="8" id="KW-1185">Reference proteome</keyword>
<evidence type="ECO:0000313" key="8">
    <source>
        <dbReference type="Proteomes" id="UP000048965"/>
    </source>
</evidence>
<dbReference type="Gene3D" id="3.40.50.300">
    <property type="entry name" value="P-loop containing nucleotide triphosphate hydrolases"/>
    <property type="match status" value="3"/>
</dbReference>
<dbReference type="GO" id="GO:0000725">
    <property type="term" value="P:recombinational repair"/>
    <property type="evidence" value="ECO:0007669"/>
    <property type="project" value="TreeGrafter"/>
</dbReference>
<protein>
    <recommendedName>
        <fullName evidence="6">UvrD-like helicase ATP-binding domain-containing protein</fullName>
    </recommendedName>
</protein>
<dbReference type="EMBL" id="BBNO01000007">
    <property type="protein sequence ID" value="GAO10289.1"/>
    <property type="molecule type" value="Genomic_DNA"/>
</dbReference>